<dbReference type="PROSITE" id="PS50111">
    <property type="entry name" value="CHEMOTAXIS_TRANSDUC_2"/>
    <property type="match status" value="1"/>
</dbReference>
<dbReference type="InterPro" id="IPR004089">
    <property type="entry name" value="MCPsignal_dom"/>
</dbReference>
<keyword evidence="8" id="KW-1185">Reference proteome</keyword>
<dbReference type="Pfam" id="PF00672">
    <property type="entry name" value="HAMP"/>
    <property type="match status" value="1"/>
</dbReference>
<feature type="domain" description="HAMP" evidence="6">
    <location>
        <begin position="345"/>
        <end position="398"/>
    </location>
</feature>
<dbReference type="InterPro" id="IPR003660">
    <property type="entry name" value="HAMP_dom"/>
</dbReference>
<dbReference type="Pfam" id="PF00015">
    <property type="entry name" value="MCPsignal"/>
    <property type="match status" value="1"/>
</dbReference>
<keyword evidence="4" id="KW-1133">Transmembrane helix</keyword>
<organism evidence="7 8">
    <name type="scientific">Sediminicoccus rosea</name>
    <dbReference type="NCBI Taxonomy" id="1225128"/>
    <lineage>
        <taxon>Bacteria</taxon>
        <taxon>Pseudomonadati</taxon>
        <taxon>Pseudomonadota</taxon>
        <taxon>Alphaproteobacteria</taxon>
        <taxon>Acetobacterales</taxon>
        <taxon>Roseomonadaceae</taxon>
        <taxon>Sediminicoccus</taxon>
    </lineage>
</organism>
<dbReference type="PROSITE" id="PS50885">
    <property type="entry name" value="HAMP"/>
    <property type="match status" value="1"/>
</dbReference>
<dbReference type="Gene3D" id="1.10.287.950">
    <property type="entry name" value="Methyl-accepting chemotaxis protein"/>
    <property type="match status" value="1"/>
</dbReference>
<protein>
    <submittedName>
        <fullName evidence="7">Methyl-accepting chemotaxis protein</fullName>
    </submittedName>
</protein>
<keyword evidence="4" id="KW-0472">Membrane</keyword>
<keyword evidence="4" id="KW-0812">Transmembrane</keyword>
<keyword evidence="1 3" id="KW-0807">Transducer</keyword>
<evidence type="ECO:0000313" key="8">
    <source>
        <dbReference type="Proteomes" id="UP001305521"/>
    </source>
</evidence>
<evidence type="ECO:0000259" key="6">
    <source>
        <dbReference type="PROSITE" id="PS50885"/>
    </source>
</evidence>
<comment type="similarity">
    <text evidence="2">Belongs to the methyl-accepting chemotaxis (MCP) protein family.</text>
</comment>
<dbReference type="EMBL" id="CP137852">
    <property type="protein sequence ID" value="WPB86128.1"/>
    <property type="molecule type" value="Genomic_DNA"/>
</dbReference>
<dbReference type="RefSeq" id="WP_318650104.1">
    <property type="nucleotide sequence ID" value="NZ_CP137852.1"/>
</dbReference>
<evidence type="ECO:0000313" key="7">
    <source>
        <dbReference type="EMBL" id="WPB86128.1"/>
    </source>
</evidence>
<evidence type="ECO:0000256" key="2">
    <source>
        <dbReference type="ARBA" id="ARBA00029447"/>
    </source>
</evidence>
<dbReference type="Proteomes" id="UP001305521">
    <property type="component" value="Chromosome"/>
</dbReference>
<proteinExistence type="inferred from homology"/>
<feature type="domain" description="Methyl-accepting transducer" evidence="5">
    <location>
        <begin position="438"/>
        <end position="677"/>
    </location>
</feature>
<evidence type="ECO:0000256" key="4">
    <source>
        <dbReference type="SAM" id="Phobius"/>
    </source>
</evidence>
<evidence type="ECO:0000256" key="1">
    <source>
        <dbReference type="ARBA" id="ARBA00023224"/>
    </source>
</evidence>
<reference evidence="7 8" key="1">
    <citation type="submission" date="2023-11" db="EMBL/GenBank/DDBJ databases">
        <title>Arctic aerobic anoxygenic photoheterotroph Sediminicoccus rosea KRV36 adapts its photosynthesis to long days of polar summer.</title>
        <authorList>
            <person name="Tomasch J."/>
            <person name="Kopejtka K."/>
            <person name="Bily T."/>
            <person name="Gardiner A.T."/>
            <person name="Gardian Z."/>
            <person name="Shivaramu S."/>
            <person name="Koblizek M."/>
            <person name="Engelhardt F."/>
            <person name="Kaftan D."/>
        </authorList>
    </citation>
    <scope>NUCLEOTIDE SEQUENCE [LARGE SCALE GENOMIC DNA]</scope>
    <source>
        <strain evidence="7 8">R-30</strain>
    </source>
</reference>
<sequence>MIRRALEGLSVRILLGFSLGLLAMLALGFATELLMRAWARHNEAARIVQMAEAGRELFRAAAALRLERGETMTALAGPAPDPEGTRIRPRRAEAEAASTIAATALRASGLTAEAARLEQGRGQIEGLRAAVDAALRLPRDQRPQDLSRRWAEGSLSHVNTLLAITEAVEDLALGNDPAVDRLIAMRRAGWVLRSAVGDVALAISSALSAGRGWTPEEAMAALRAQGLIDAAWAQLERAAPAGPPELRAAMGTAAPMVTGALATARPPLMQTLLRGQRAEMEQAAFRDPQVAGLASVNTVPNAAFDALVAHARASKAQAAWGLFGGLALLALALLLAAGGLIATQRLVLRPLARATAAMDRLAARDLAVEIPDQERANEIGAIARAVQHFKDGLIEGERLAAEQAASQAARLARAETLSRATDGFEARVGELVGALAAAATQLEANAAAMTGTAEQSQAEAGAIARAAESSRGCIESVAAGAEELTASIGEITRQVLQSRSVVDAAVAESHRTDGVVRELAAGATRITEVVTLIRQIAAQTNLLALNATIEAARAGEAGKGFAVVAGEVKTLAEQTAKATEEIASQIGQIQAATTDAVTAIRGVAGTVTQVSEITAAIAASVERQEGATRAISGHVQEVATGTRAVTDSIGAVSGLAAATGSAAGQVHEAAGELSRYAASTQAELGRFLAEVKAA</sequence>
<feature type="transmembrane region" description="Helical" evidence="4">
    <location>
        <begin position="320"/>
        <end position="343"/>
    </location>
</feature>
<evidence type="ECO:0000256" key="3">
    <source>
        <dbReference type="PROSITE-ProRule" id="PRU00284"/>
    </source>
</evidence>
<name>A0ABZ0PK63_9PROT</name>
<dbReference type="Gene3D" id="1.10.8.500">
    <property type="entry name" value="HAMP domain in histidine kinase"/>
    <property type="match status" value="1"/>
</dbReference>
<dbReference type="SMART" id="SM00283">
    <property type="entry name" value="MA"/>
    <property type="match status" value="1"/>
</dbReference>
<dbReference type="PANTHER" id="PTHR32089">
    <property type="entry name" value="METHYL-ACCEPTING CHEMOTAXIS PROTEIN MCPB"/>
    <property type="match status" value="1"/>
</dbReference>
<dbReference type="SMART" id="SM00304">
    <property type="entry name" value="HAMP"/>
    <property type="match status" value="1"/>
</dbReference>
<dbReference type="PANTHER" id="PTHR32089:SF112">
    <property type="entry name" value="LYSOZYME-LIKE PROTEIN-RELATED"/>
    <property type="match status" value="1"/>
</dbReference>
<dbReference type="SUPFAM" id="SSF58104">
    <property type="entry name" value="Methyl-accepting chemotaxis protein (MCP) signaling domain"/>
    <property type="match status" value="1"/>
</dbReference>
<dbReference type="CDD" id="cd06225">
    <property type="entry name" value="HAMP"/>
    <property type="match status" value="1"/>
</dbReference>
<evidence type="ECO:0000259" key="5">
    <source>
        <dbReference type="PROSITE" id="PS50111"/>
    </source>
</evidence>
<gene>
    <name evidence="7" type="ORF">R9Z33_04470</name>
</gene>
<accession>A0ABZ0PK63</accession>